<dbReference type="SUPFAM" id="SSF55073">
    <property type="entry name" value="Nucleotide cyclase"/>
    <property type="match status" value="1"/>
</dbReference>
<reference evidence="4" key="1">
    <citation type="submission" date="2017-03" db="EMBL/GenBank/DDBJ databases">
        <authorList>
            <person name="Safronova V.I."/>
            <person name="Sazanova A.L."/>
            <person name="Chirak E.R."/>
        </authorList>
    </citation>
    <scope>NUCLEOTIDE SEQUENCE [LARGE SCALE GENOMIC DNA]</scope>
    <source>
        <strain evidence="4">Ach-343</strain>
    </source>
</reference>
<accession>A0A2W7C8R7</accession>
<evidence type="ECO:0000313" key="4">
    <source>
        <dbReference type="Proteomes" id="UP000248616"/>
    </source>
</evidence>
<dbReference type="Gene3D" id="3.30.70.1230">
    <property type="entry name" value="Nucleotide cyclase"/>
    <property type="match status" value="1"/>
</dbReference>
<dbReference type="PROSITE" id="PS50005">
    <property type="entry name" value="TPR"/>
    <property type="match status" value="1"/>
</dbReference>
<dbReference type="Pfam" id="PF14559">
    <property type="entry name" value="TPR_19"/>
    <property type="match status" value="1"/>
</dbReference>
<dbReference type="EMBL" id="MZXV01000013">
    <property type="protein sequence ID" value="PZV39562.1"/>
    <property type="molecule type" value="Genomic_DNA"/>
</dbReference>
<protein>
    <submittedName>
        <fullName evidence="3">Adenylate/guanylate cyclase domain-containing protein</fullName>
    </submittedName>
</protein>
<dbReference type="PROSITE" id="PS50125">
    <property type="entry name" value="GUANYLATE_CYCLASE_2"/>
    <property type="match status" value="1"/>
</dbReference>
<dbReference type="PANTHER" id="PTHR43081">
    <property type="entry name" value="ADENYLATE CYCLASE, TERMINAL-DIFFERENTIATION SPECIFIC-RELATED"/>
    <property type="match status" value="1"/>
</dbReference>
<dbReference type="RefSeq" id="WP_111543310.1">
    <property type="nucleotide sequence ID" value="NZ_MZXV01000013.1"/>
</dbReference>
<dbReference type="OrthoDB" id="9807521at2"/>
<dbReference type="Pfam" id="PF00211">
    <property type="entry name" value="Guanylate_cyc"/>
    <property type="match status" value="1"/>
</dbReference>
<dbReference type="SUPFAM" id="SSF48452">
    <property type="entry name" value="TPR-like"/>
    <property type="match status" value="1"/>
</dbReference>
<feature type="repeat" description="TPR" evidence="1">
    <location>
        <begin position="448"/>
        <end position="481"/>
    </location>
</feature>
<dbReference type="InterPro" id="IPR019734">
    <property type="entry name" value="TPR_rpt"/>
</dbReference>
<dbReference type="GO" id="GO:0035556">
    <property type="term" value="P:intracellular signal transduction"/>
    <property type="evidence" value="ECO:0007669"/>
    <property type="project" value="InterPro"/>
</dbReference>
<comment type="caution">
    <text evidence="3">The sequence shown here is derived from an EMBL/GenBank/DDBJ whole genome shotgun (WGS) entry which is preliminary data.</text>
</comment>
<feature type="domain" description="Guanylate cyclase" evidence="2">
    <location>
        <begin position="12"/>
        <end position="127"/>
    </location>
</feature>
<dbReference type="InterPro" id="IPR029787">
    <property type="entry name" value="Nucleotide_cyclase"/>
</dbReference>
<keyword evidence="1" id="KW-0802">TPR repeat</keyword>
<dbReference type="SUPFAM" id="SSF52964">
    <property type="entry name" value="TolB, N-terminal domain"/>
    <property type="match status" value="1"/>
</dbReference>
<dbReference type="InterPro" id="IPR001054">
    <property type="entry name" value="A/G_cyclase"/>
</dbReference>
<dbReference type="AlphaFoldDB" id="A0A2W7C8R7"/>
<gene>
    <name evidence="3" type="ORF">B5V02_06275</name>
</gene>
<evidence type="ECO:0000259" key="2">
    <source>
        <dbReference type="PROSITE" id="PS50125"/>
    </source>
</evidence>
<dbReference type="Gene3D" id="3.40.50.10070">
    <property type="entry name" value="TolB, N-terminal domain"/>
    <property type="match status" value="1"/>
</dbReference>
<proteinExistence type="predicted"/>
<dbReference type="PANTHER" id="PTHR43081:SF19">
    <property type="entry name" value="PH-SENSITIVE ADENYLATE CYCLASE RV1264"/>
    <property type="match status" value="1"/>
</dbReference>
<sequence>MAEERAQRRLAAILAADVVGYSRLLDLDEQGTLTALKRRRKEILEPLVRDRHGRVVKVMGDGVLVEFGSAVNAVSCSVELQKRMMAANEGLAFDRQINLHIGINLGDVVVEDGDLFGDGVVVAVRLQAMAEAGDICVSGSVYDQVKRKLECDFDELGPQAIKNVAEPVSVYRIRLSTSSEGGGPAEKAPLPLPGKPSIAVLPFTNMSNDPEQEAFVDGLTEDLITDLSRNSELFVIASNSAFAYKGRHVDVRRIARDLGVRHLLEGSARRAAGRVRINAQLIDAIGGNHLWAERFDRSLEDIFAVQDEVTGKIVEALVGRLTAAPARNRPSNLEAYDLCVRARALGLQTALTAKEAIFLLNRAIALDLEYAEAHRWLALNLWLGWEFWDEPMDPNRASALAEAQQAVELDPNDAGNRWVLGVILGHEGRWAESDAEFAAAHKLDPNHADAWAMQAELTTENGRPAEAIEQVRKALRLNPHPPGWYYWMLGQAQYAIGDYESAVQTLRRPETYRTTSRRLLAASLAQLGRLEEARWEAEMFMISNPHFTIRHWSASQPFPAEDVRRHIVEGYRMAGLPE</sequence>
<dbReference type="InterPro" id="IPR050697">
    <property type="entry name" value="Adenylyl/Guanylyl_Cyclase_3/4"/>
</dbReference>
<dbReference type="Gene3D" id="1.25.40.10">
    <property type="entry name" value="Tetratricopeptide repeat domain"/>
    <property type="match status" value="1"/>
</dbReference>
<dbReference type="GO" id="GO:0004016">
    <property type="term" value="F:adenylate cyclase activity"/>
    <property type="evidence" value="ECO:0007669"/>
    <property type="project" value="UniProtKB-ARBA"/>
</dbReference>
<dbReference type="GO" id="GO:0006171">
    <property type="term" value="P:cAMP biosynthetic process"/>
    <property type="evidence" value="ECO:0007669"/>
    <property type="project" value="TreeGrafter"/>
</dbReference>
<name>A0A2W7C8R7_9HYPH</name>
<organism evidence="3 4">
    <name type="scientific">Mesorhizobium kowhaii</name>
    <dbReference type="NCBI Taxonomy" id="1300272"/>
    <lineage>
        <taxon>Bacteria</taxon>
        <taxon>Pseudomonadati</taxon>
        <taxon>Pseudomonadota</taxon>
        <taxon>Alphaproteobacteria</taxon>
        <taxon>Hyphomicrobiales</taxon>
        <taxon>Phyllobacteriaceae</taxon>
        <taxon>Mesorhizobium</taxon>
    </lineage>
</organism>
<dbReference type="InterPro" id="IPR011990">
    <property type="entry name" value="TPR-like_helical_dom_sf"/>
</dbReference>
<evidence type="ECO:0000313" key="3">
    <source>
        <dbReference type="EMBL" id="PZV39562.1"/>
    </source>
</evidence>
<dbReference type="CDD" id="cd07302">
    <property type="entry name" value="CHD"/>
    <property type="match status" value="1"/>
</dbReference>
<dbReference type="Proteomes" id="UP000248616">
    <property type="component" value="Unassembled WGS sequence"/>
</dbReference>
<keyword evidence="4" id="KW-1185">Reference proteome</keyword>
<evidence type="ECO:0000256" key="1">
    <source>
        <dbReference type="PROSITE-ProRule" id="PRU00339"/>
    </source>
</evidence>